<dbReference type="Proteomes" id="UP000216354">
    <property type="component" value="Unassembled WGS sequence"/>
</dbReference>
<protein>
    <recommendedName>
        <fullName evidence="6">Lipoprotein</fullName>
    </recommendedName>
</protein>
<organism evidence="2 5">
    <name type="scientific">Bordetella genomosp. 1</name>
    <dbReference type="NCBI Taxonomy" id="1395607"/>
    <lineage>
        <taxon>Bacteria</taxon>
        <taxon>Pseudomonadati</taxon>
        <taxon>Pseudomonadota</taxon>
        <taxon>Betaproteobacteria</taxon>
        <taxon>Burkholderiales</taxon>
        <taxon>Alcaligenaceae</taxon>
        <taxon>Bordetella</taxon>
    </lineage>
</organism>
<evidence type="ECO:0000313" key="3">
    <source>
        <dbReference type="EMBL" id="OZI65940.1"/>
    </source>
</evidence>
<reference evidence="3 4" key="2">
    <citation type="submission" date="2017-05" db="EMBL/GenBank/DDBJ databases">
        <title>Complete and WGS of Bordetella genogroups.</title>
        <authorList>
            <person name="Spilker T."/>
            <person name="Lipuma J."/>
        </authorList>
    </citation>
    <scope>NUCLEOTIDE SEQUENCE [LARGE SCALE GENOMIC DNA]</scope>
    <source>
        <strain evidence="3 4">AU9795</strain>
    </source>
</reference>
<dbReference type="AlphaFoldDB" id="A0A261S696"/>
<comment type="caution">
    <text evidence="2">The sequence shown here is derived from an EMBL/GenBank/DDBJ whole genome shotgun (WGS) entry which is preliminary data.</text>
</comment>
<reference evidence="2 5" key="1">
    <citation type="submission" date="2017-05" db="EMBL/GenBank/DDBJ databases">
        <title>Complete and WGS of Bordetella genogroups.</title>
        <authorList>
            <person name="Spilker T."/>
            <person name="LiPuma J."/>
        </authorList>
    </citation>
    <scope>NUCLEOTIDE SEQUENCE [LARGE SCALE GENOMIC DNA]</scope>
    <source>
        <strain evidence="2 5">AU17610</strain>
    </source>
</reference>
<evidence type="ECO:0000256" key="1">
    <source>
        <dbReference type="SAM" id="SignalP"/>
    </source>
</evidence>
<dbReference type="EMBL" id="NEVR01000002">
    <property type="protein sequence ID" value="OZI65940.1"/>
    <property type="molecule type" value="Genomic_DNA"/>
</dbReference>
<evidence type="ECO:0008006" key="6">
    <source>
        <dbReference type="Google" id="ProtNLM"/>
    </source>
</evidence>
<dbReference type="RefSeq" id="WP_094827704.1">
    <property type="nucleotide sequence ID" value="NZ_NEVL01000004.1"/>
</dbReference>
<name>A0A261S696_9BORD</name>
<dbReference type="EMBL" id="NEVL01000004">
    <property type="protein sequence ID" value="OZI32705.1"/>
    <property type="molecule type" value="Genomic_DNA"/>
</dbReference>
<sequence length="71" mass="7922">MLVQTLVRCGAMLAFGAVLAGCGGPGGSRLFNECTWNRSGCMYEGSYEQGEEQYAEEEARRLNKQQQRRMP</sequence>
<keyword evidence="1" id="KW-0732">Signal</keyword>
<gene>
    <name evidence="3" type="ORF">CAL27_13210</name>
    <name evidence="2" type="ORF">CEG14_17515</name>
</gene>
<evidence type="ECO:0000313" key="2">
    <source>
        <dbReference type="EMBL" id="OZI32705.1"/>
    </source>
</evidence>
<accession>A0A261S696</accession>
<dbReference type="Proteomes" id="UP000217005">
    <property type="component" value="Unassembled WGS sequence"/>
</dbReference>
<evidence type="ECO:0000313" key="5">
    <source>
        <dbReference type="Proteomes" id="UP000217005"/>
    </source>
</evidence>
<feature type="chain" id="PRO_5012514837" description="Lipoprotein" evidence="1">
    <location>
        <begin position="21"/>
        <end position="71"/>
    </location>
</feature>
<feature type="signal peptide" evidence="1">
    <location>
        <begin position="1"/>
        <end position="20"/>
    </location>
</feature>
<proteinExistence type="predicted"/>
<keyword evidence="4" id="KW-1185">Reference proteome</keyword>
<evidence type="ECO:0000313" key="4">
    <source>
        <dbReference type="Proteomes" id="UP000216354"/>
    </source>
</evidence>